<dbReference type="PROSITE" id="PS51186">
    <property type="entry name" value="GNAT"/>
    <property type="match status" value="1"/>
</dbReference>
<dbReference type="Pfam" id="PF00583">
    <property type="entry name" value="Acetyltransf_1"/>
    <property type="match status" value="1"/>
</dbReference>
<name>A0AAX3M128_9BACL</name>
<dbReference type="Proteomes" id="UP001220509">
    <property type="component" value="Chromosome"/>
</dbReference>
<dbReference type="InterPro" id="IPR016181">
    <property type="entry name" value="Acyl_CoA_acyltransferase"/>
</dbReference>
<keyword evidence="3" id="KW-1185">Reference proteome</keyword>
<feature type="domain" description="N-acetyltransferase" evidence="1">
    <location>
        <begin position="9"/>
        <end position="132"/>
    </location>
</feature>
<dbReference type="GO" id="GO:0008080">
    <property type="term" value="F:N-acetyltransferase activity"/>
    <property type="evidence" value="ECO:0007669"/>
    <property type="project" value="TreeGrafter"/>
</dbReference>
<evidence type="ECO:0000259" key="1">
    <source>
        <dbReference type="PROSITE" id="PS51186"/>
    </source>
</evidence>
<sequence length="132" mass="15442">MKKHIHINLSIEPHEVPDLREAVGWERRERREQDYPALLERCQFYAGARDEAQRLIAFGYISGMGLQHGYLEDILVHPDYRYQQLGTHLVHTLLQQAKHHQIEIVTCTFTEEHASFYQKCGLTLSKGGVWRS</sequence>
<dbReference type="InterPro" id="IPR000182">
    <property type="entry name" value="GNAT_dom"/>
</dbReference>
<dbReference type="EMBL" id="CP117416">
    <property type="protein sequence ID" value="WCT55937.1"/>
    <property type="molecule type" value="Genomic_DNA"/>
</dbReference>
<proteinExistence type="predicted"/>
<gene>
    <name evidence="2" type="ORF">PQ456_22790</name>
</gene>
<dbReference type="SUPFAM" id="SSF55729">
    <property type="entry name" value="Acyl-CoA N-acyltransferases (Nat)"/>
    <property type="match status" value="1"/>
</dbReference>
<dbReference type="RefSeq" id="WP_273614281.1">
    <property type="nucleotide sequence ID" value="NZ_CP117416.1"/>
</dbReference>
<dbReference type="PANTHER" id="PTHR13355:SF15">
    <property type="entry name" value="GCN5-RELATED N-ACETYLTRANSFERASE 3, CHLOROPLASTIC"/>
    <property type="match status" value="1"/>
</dbReference>
<dbReference type="Gene3D" id="3.40.630.30">
    <property type="match status" value="1"/>
</dbReference>
<organism evidence="2 3">
    <name type="scientific">Paenibacillus kyungheensis</name>
    <dbReference type="NCBI Taxonomy" id="1452732"/>
    <lineage>
        <taxon>Bacteria</taxon>
        <taxon>Bacillati</taxon>
        <taxon>Bacillota</taxon>
        <taxon>Bacilli</taxon>
        <taxon>Bacillales</taxon>
        <taxon>Paenibacillaceae</taxon>
        <taxon>Paenibacillus</taxon>
    </lineage>
</organism>
<dbReference type="AlphaFoldDB" id="A0AAX3M128"/>
<evidence type="ECO:0000313" key="3">
    <source>
        <dbReference type="Proteomes" id="UP001220509"/>
    </source>
</evidence>
<reference evidence="2 3" key="1">
    <citation type="submission" date="2023-02" db="EMBL/GenBank/DDBJ databases">
        <title>Genome sequence of Paenibacillus kyungheensis KACC 18744.</title>
        <authorList>
            <person name="Kim S."/>
            <person name="Heo J."/>
            <person name="Kwon S.-W."/>
        </authorList>
    </citation>
    <scope>NUCLEOTIDE SEQUENCE [LARGE SCALE GENOMIC DNA]</scope>
    <source>
        <strain evidence="2 3">KACC 18744</strain>
    </source>
</reference>
<dbReference type="InterPro" id="IPR039143">
    <property type="entry name" value="GNPNAT1-like"/>
</dbReference>
<dbReference type="KEGG" id="pka:PQ456_22790"/>
<protein>
    <submittedName>
        <fullName evidence="2">GNAT family N-acetyltransferase</fullName>
    </submittedName>
</protein>
<evidence type="ECO:0000313" key="2">
    <source>
        <dbReference type="EMBL" id="WCT55937.1"/>
    </source>
</evidence>
<dbReference type="PANTHER" id="PTHR13355">
    <property type="entry name" value="GLUCOSAMINE 6-PHOSPHATE N-ACETYLTRANSFERASE"/>
    <property type="match status" value="1"/>
</dbReference>
<dbReference type="CDD" id="cd04301">
    <property type="entry name" value="NAT_SF"/>
    <property type="match status" value="1"/>
</dbReference>
<accession>A0AAX3M128</accession>